<comment type="subcellular location">
    <subcellularLocation>
        <location evidence="8">Cell membrane</location>
        <topology evidence="8">Multi-pass membrane protein</topology>
    </subcellularLocation>
    <subcellularLocation>
        <location evidence="1">Membrane</location>
        <topology evidence="1">Multi-pass membrane protein</topology>
    </subcellularLocation>
</comment>
<dbReference type="PIRSF" id="PIRSF005355">
    <property type="entry name" value="UBIAD1"/>
    <property type="match status" value="1"/>
</dbReference>
<feature type="transmembrane region" description="Helical" evidence="8">
    <location>
        <begin position="177"/>
        <end position="196"/>
    </location>
</feature>
<accession>A0A1H4QK47</accession>
<dbReference type="Proteomes" id="UP000183038">
    <property type="component" value="Unassembled WGS sequence"/>
</dbReference>
<dbReference type="GO" id="GO:0046428">
    <property type="term" value="F:1,4-dihydroxy-2-naphthoate polyprenyltransferase activity"/>
    <property type="evidence" value="ECO:0007669"/>
    <property type="project" value="UniProtKB-UniRule"/>
</dbReference>
<dbReference type="EC" id="2.5.1.74" evidence="8 9"/>
<organism evidence="10 11">
    <name type="scientific">Maribacter dokdonensis</name>
    <dbReference type="NCBI Taxonomy" id="320912"/>
    <lineage>
        <taxon>Bacteria</taxon>
        <taxon>Pseudomonadati</taxon>
        <taxon>Bacteroidota</taxon>
        <taxon>Flavobacteriia</taxon>
        <taxon>Flavobacteriales</taxon>
        <taxon>Flavobacteriaceae</taxon>
        <taxon>Maribacter</taxon>
    </lineage>
</organism>
<evidence type="ECO:0000313" key="11">
    <source>
        <dbReference type="Proteomes" id="UP000183038"/>
    </source>
</evidence>
<comment type="pathway">
    <text evidence="8">Quinol/quinone metabolism; menaquinone biosynthesis; menaquinol from 1,4-dihydroxy-2-naphthoate: step 1/2.</text>
</comment>
<dbReference type="PANTHER" id="PTHR13929">
    <property type="entry name" value="1,4-DIHYDROXY-2-NAPHTHOATE OCTAPRENYLTRANSFERASE"/>
    <property type="match status" value="1"/>
</dbReference>
<evidence type="ECO:0000256" key="2">
    <source>
        <dbReference type="ARBA" id="ARBA00022428"/>
    </source>
</evidence>
<evidence type="ECO:0000256" key="1">
    <source>
        <dbReference type="ARBA" id="ARBA00004141"/>
    </source>
</evidence>
<gene>
    <name evidence="8" type="primary">menA</name>
    <name evidence="10" type="ORF">SAMN05192540_2600</name>
</gene>
<dbReference type="GO" id="GO:0009234">
    <property type="term" value="P:menaquinone biosynthetic process"/>
    <property type="evidence" value="ECO:0007669"/>
    <property type="project" value="UniProtKB-UniRule"/>
</dbReference>
<evidence type="ECO:0000313" key="10">
    <source>
        <dbReference type="EMBL" id="SEC19939.1"/>
    </source>
</evidence>
<evidence type="ECO:0000256" key="7">
    <source>
        <dbReference type="ARBA" id="ARBA00023136"/>
    </source>
</evidence>
<feature type="transmembrane region" description="Helical" evidence="8">
    <location>
        <begin position="150"/>
        <end position="171"/>
    </location>
</feature>
<sequence length="302" mass="32976">MTKVKAWLNAARLRTLPLSISGIFVGTALAAYYGATNVTIFILALCTTIGLQVTSNFANDYGDGVKGTDGDDRIGPKRALQSGLLTAAELKRGIYISIVINAVLIVSLIITSFGIKDVLYPVLFLVLGALAIWAAIKYTVGKSAYGYQGLGDVFVFIFFGLVSVLGSMFLYLKFIDLFAVLPAIAIGLLSVGVLNLNNMRDIKSDTAVGKNTLAVKMGLSKAKKYHYTILVVSFLCLFYFLFTTNASQLRYVSLVGYLPILVHLRKVALTDKAAELDPELKKLALSTFFIAVLFFISYYYFL</sequence>
<dbReference type="GO" id="GO:0005886">
    <property type="term" value="C:plasma membrane"/>
    <property type="evidence" value="ECO:0007669"/>
    <property type="project" value="UniProtKB-SubCell"/>
</dbReference>
<dbReference type="CDD" id="cd13962">
    <property type="entry name" value="PT_UbiA_UBIAD1"/>
    <property type="match status" value="1"/>
</dbReference>
<comment type="catalytic activity">
    <reaction evidence="8">
        <text>an all-trans-polyprenyl diphosphate + 1,4-dihydroxy-2-naphthoate + H(+) = a 2-demethylmenaquinol + CO2 + diphosphate</text>
        <dbReference type="Rhea" id="RHEA:26478"/>
        <dbReference type="Rhea" id="RHEA-COMP:9563"/>
        <dbReference type="Rhea" id="RHEA-COMP:9564"/>
        <dbReference type="ChEBI" id="CHEBI:11173"/>
        <dbReference type="ChEBI" id="CHEBI:15378"/>
        <dbReference type="ChEBI" id="CHEBI:16526"/>
        <dbReference type="ChEBI" id="CHEBI:33019"/>
        <dbReference type="ChEBI" id="CHEBI:55437"/>
        <dbReference type="ChEBI" id="CHEBI:58914"/>
        <dbReference type="EC" id="2.5.1.74"/>
    </reaction>
</comment>
<evidence type="ECO:0000256" key="5">
    <source>
        <dbReference type="ARBA" id="ARBA00022692"/>
    </source>
</evidence>
<dbReference type="RefSeq" id="WP_074673289.1">
    <property type="nucleotide sequence ID" value="NZ_FNTB01000001.1"/>
</dbReference>
<proteinExistence type="inferred from homology"/>
<dbReference type="InterPro" id="IPR004657">
    <property type="entry name" value="MenA"/>
</dbReference>
<dbReference type="Pfam" id="PF01040">
    <property type="entry name" value="UbiA"/>
    <property type="match status" value="1"/>
</dbReference>
<keyword evidence="7 8" id="KW-0472">Membrane</keyword>
<evidence type="ECO:0000256" key="4">
    <source>
        <dbReference type="ARBA" id="ARBA00022679"/>
    </source>
</evidence>
<dbReference type="UniPathway" id="UPA00079">
    <property type="reaction ID" value="UER00168"/>
</dbReference>
<keyword evidence="2 8" id="KW-0474">Menaquinone biosynthesis</keyword>
<dbReference type="GO" id="GO:0042371">
    <property type="term" value="P:vitamin K biosynthetic process"/>
    <property type="evidence" value="ECO:0007669"/>
    <property type="project" value="TreeGrafter"/>
</dbReference>
<dbReference type="AlphaFoldDB" id="A0A1H4QK47"/>
<evidence type="ECO:0000256" key="8">
    <source>
        <dbReference type="HAMAP-Rule" id="MF_01937"/>
    </source>
</evidence>
<dbReference type="EMBL" id="FNTB01000001">
    <property type="protein sequence ID" value="SEC19939.1"/>
    <property type="molecule type" value="Genomic_DNA"/>
</dbReference>
<feature type="transmembrane region" description="Helical" evidence="8">
    <location>
        <begin position="40"/>
        <end position="58"/>
    </location>
</feature>
<evidence type="ECO:0000256" key="9">
    <source>
        <dbReference type="NCBIfam" id="TIGR00751"/>
    </source>
</evidence>
<dbReference type="InterPro" id="IPR000537">
    <property type="entry name" value="UbiA_prenyltransferase"/>
</dbReference>
<dbReference type="PANTHER" id="PTHR13929:SF0">
    <property type="entry name" value="UBIA PRENYLTRANSFERASE DOMAIN-CONTAINING PROTEIN 1"/>
    <property type="match status" value="1"/>
</dbReference>
<feature type="transmembrane region" description="Helical" evidence="8">
    <location>
        <begin position="94"/>
        <end position="113"/>
    </location>
</feature>
<feature type="transmembrane region" description="Helical" evidence="8">
    <location>
        <begin position="119"/>
        <end position="138"/>
    </location>
</feature>
<keyword evidence="4 8" id="KW-0808">Transferase</keyword>
<dbReference type="InterPro" id="IPR026046">
    <property type="entry name" value="UBIAD1"/>
</dbReference>
<reference evidence="10 11" key="1">
    <citation type="submission" date="2016-10" db="EMBL/GenBank/DDBJ databases">
        <authorList>
            <person name="de Groot N.N."/>
        </authorList>
    </citation>
    <scope>NUCLEOTIDE SEQUENCE [LARGE SCALE GENOMIC DNA]</scope>
    <source>
        <strain evidence="10 11">MAR_2009_71</strain>
    </source>
</reference>
<evidence type="ECO:0000256" key="6">
    <source>
        <dbReference type="ARBA" id="ARBA00022989"/>
    </source>
</evidence>
<evidence type="ECO:0000256" key="3">
    <source>
        <dbReference type="ARBA" id="ARBA00022475"/>
    </source>
</evidence>
<dbReference type="OrthoDB" id="9767568at2"/>
<keyword evidence="3 8" id="KW-1003">Cell membrane</keyword>
<comment type="function">
    <text evidence="8">Conversion of 1,4-dihydroxy-2-naphthoate (DHNA) to demethylmenaquinone (DMK).</text>
</comment>
<dbReference type="NCBIfam" id="TIGR00751">
    <property type="entry name" value="menA"/>
    <property type="match status" value="1"/>
</dbReference>
<feature type="transmembrane region" description="Helical" evidence="8">
    <location>
        <begin position="225"/>
        <end position="242"/>
    </location>
</feature>
<comment type="similarity">
    <text evidence="8">Belongs to the MenA family. Type 1 subfamily.</text>
</comment>
<feature type="transmembrane region" description="Helical" evidence="8">
    <location>
        <begin position="284"/>
        <end position="301"/>
    </location>
</feature>
<keyword evidence="6 8" id="KW-1133">Transmembrane helix</keyword>
<protein>
    <recommendedName>
        <fullName evidence="8 9">1,4-dihydroxy-2-naphthoate octaprenyltransferase</fullName>
        <shortName evidence="8">DHNA-octaprenyltransferase</shortName>
        <ecNumber evidence="8 9">2.5.1.74</ecNumber>
    </recommendedName>
</protein>
<dbReference type="HAMAP" id="MF_01937">
    <property type="entry name" value="MenA_1"/>
    <property type="match status" value="1"/>
</dbReference>
<name>A0A1H4QK47_9FLAO</name>
<keyword evidence="5 8" id="KW-0812">Transmembrane</keyword>